<protein>
    <recommendedName>
        <fullName evidence="6">Exodeoxyribonuclease 7 small subunit</fullName>
        <ecNumber evidence="6">3.1.11.6</ecNumber>
    </recommendedName>
    <alternativeName>
        <fullName evidence="6">Exodeoxyribonuclease VII small subunit</fullName>
        <shortName evidence="6">Exonuclease VII small subunit</shortName>
    </alternativeName>
</protein>
<comment type="subunit">
    <text evidence="6">Heterooligomer composed of large and small subunits.</text>
</comment>
<dbReference type="InterPro" id="IPR037004">
    <property type="entry name" value="Exonuc_VII_ssu_sf"/>
</dbReference>
<evidence type="ECO:0000256" key="7">
    <source>
        <dbReference type="SAM" id="MobiDB-lite"/>
    </source>
</evidence>
<comment type="subcellular location">
    <subcellularLocation>
        <location evidence="6">Cytoplasm</location>
    </subcellularLocation>
</comment>
<accession>A0A366HMT4</accession>
<dbReference type="GO" id="GO:0006308">
    <property type="term" value="P:DNA catabolic process"/>
    <property type="evidence" value="ECO:0007669"/>
    <property type="project" value="UniProtKB-UniRule"/>
</dbReference>
<keyword evidence="2 6" id="KW-0963">Cytoplasm</keyword>
<dbReference type="EC" id="3.1.11.6" evidence="6"/>
<keyword evidence="4 6" id="KW-0378">Hydrolase</keyword>
<dbReference type="GO" id="GO:0008855">
    <property type="term" value="F:exodeoxyribonuclease VII activity"/>
    <property type="evidence" value="ECO:0007669"/>
    <property type="project" value="UniProtKB-UniRule"/>
</dbReference>
<dbReference type="AlphaFoldDB" id="A0A366HMT4"/>
<dbReference type="NCBIfam" id="TIGR01280">
    <property type="entry name" value="xseB"/>
    <property type="match status" value="1"/>
</dbReference>
<evidence type="ECO:0000256" key="1">
    <source>
        <dbReference type="ARBA" id="ARBA00009998"/>
    </source>
</evidence>
<dbReference type="EMBL" id="QNRR01000005">
    <property type="protein sequence ID" value="RBP43887.1"/>
    <property type="molecule type" value="Genomic_DNA"/>
</dbReference>
<dbReference type="PANTHER" id="PTHR34137">
    <property type="entry name" value="EXODEOXYRIBONUCLEASE 7 SMALL SUBUNIT"/>
    <property type="match status" value="1"/>
</dbReference>
<evidence type="ECO:0000256" key="5">
    <source>
        <dbReference type="ARBA" id="ARBA00022839"/>
    </source>
</evidence>
<dbReference type="HAMAP" id="MF_00337">
    <property type="entry name" value="Exonuc_7_S"/>
    <property type="match status" value="1"/>
</dbReference>
<evidence type="ECO:0000313" key="8">
    <source>
        <dbReference type="EMBL" id="RBP43887.1"/>
    </source>
</evidence>
<comment type="function">
    <text evidence="6">Bidirectionally degrades single-stranded DNA into large acid-insoluble oligonucleotides, which are then degraded further into small acid-soluble oligonucleotides.</text>
</comment>
<sequence>MSDEERQPDELSFEDAMESLESIVSSLEGERLPLEEMLQSYERGVKLLRVCRSRIETARQRVEIITADLEGRGKATLSDFSALEVPEAASPAEESSAKRSVRKKPAAPEPPAGNGSPDEDIRLF</sequence>
<keyword evidence="9" id="KW-1185">Reference proteome</keyword>
<evidence type="ECO:0000256" key="2">
    <source>
        <dbReference type="ARBA" id="ARBA00022490"/>
    </source>
</evidence>
<dbReference type="OrthoDB" id="194633at2"/>
<dbReference type="Pfam" id="PF02609">
    <property type="entry name" value="Exonuc_VII_S"/>
    <property type="match status" value="1"/>
</dbReference>
<evidence type="ECO:0000256" key="3">
    <source>
        <dbReference type="ARBA" id="ARBA00022722"/>
    </source>
</evidence>
<reference evidence="8 9" key="1">
    <citation type="submission" date="2018-06" db="EMBL/GenBank/DDBJ databases">
        <title>Genomic Encyclopedia of Type Strains, Phase IV (KMG-IV): sequencing the most valuable type-strain genomes for metagenomic binning, comparative biology and taxonomic classification.</title>
        <authorList>
            <person name="Goeker M."/>
        </authorList>
    </citation>
    <scope>NUCLEOTIDE SEQUENCE [LARGE SCALE GENOMIC DNA]</scope>
    <source>
        <strain evidence="8 9">DSM 25532</strain>
    </source>
</reference>
<dbReference type="GO" id="GO:0005829">
    <property type="term" value="C:cytosol"/>
    <property type="evidence" value="ECO:0007669"/>
    <property type="project" value="TreeGrafter"/>
</dbReference>
<comment type="similarity">
    <text evidence="1 6">Belongs to the XseB family.</text>
</comment>
<name>A0A366HMT4_9BACT</name>
<dbReference type="GO" id="GO:0009318">
    <property type="term" value="C:exodeoxyribonuclease VII complex"/>
    <property type="evidence" value="ECO:0007669"/>
    <property type="project" value="UniProtKB-UniRule"/>
</dbReference>
<evidence type="ECO:0000256" key="4">
    <source>
        <dbReference type="ARBA" id="ARBA00022801"/>
    </source>
</evidence>
<dbReference type="Gene3D" id="1.10.287.1040">
    <property type="entry name" value="Exonuclease VII, small subunit"/>
    <property type="match status" value="1"/>
</dbReference>
<feature type="compositionally biased region" description="Low complexity" evidence="7">
    <location>
        <begin position="81"/>
        <end position="94"/>
    </location>
</feature>
<dbReference type="SUPFAM" id="SSF116842">
    <property type="entry name" value="XseB-like"/>
    <property type="match status" value="1"/>
</dbReference>
<gene>
    <name evidence="6" type="primary">xseB</name>
    <name evidence="8" type="ORF">DES53_105286</name>
</gene>
<dbReference type="InterPro" id="IPR003761">
    <property type="entry name" value="Exonuc_VII_S"/>
</dbReference>
<dbReference type="Proteomes" id="UP000253426">
    <property type="component" value="Unassembled WGS sequence"/>
</dbReference>
<comment type="caution">
    <text evidence="8">The sequence shown here is derived from an EMBL/GenBank/DDBJ whole genome shotgun (WGS) entry which is preliminary data.</text>
</comment>
<keyword evidence="3 6" id="KW-0540">Nuclease</keyword>
<comment type="catalytic activity">
    <reaction evidence="6">
        <text>Exonucleolytic cleavage in either 5'- to 3'- or 3'- to 5'-direction to yield nucleoside 5'-phosphates.</text>
        <dbReference type="EC" id="3.1.11.6"/>
    </reaction>
</comment>
<proteinExistence type="inferred from homology"/>
<evidence type="ECO:0000256" key="6">
    <source>
        <dbReference type="HAMAP-Rule" id="MF_00337"/>
    </source>
</evidence>
<organism evidence="8 9">
    <name type="scientific">Roseimicrobium gellanilyticum</name>
    <dbReference type="NCBI Taxonomy" id="748857"/>
    <lineage>
        <taxon>Bacteria</taxon>
        <taxon>Pseudomonadati</taxon>
        <taxon>Verrucomicrobiota</taxon>
        <taxon>Verrucomicrobiia</taxon>
        <taxon>Verrucomicrobiales</taxon>
        <taxon>Verrucomicrobiaceae</taxon>
        <taxon>Roseimicrobium</taxon>
    </lineage>
</organism>
<keyword evidence="5 6" id="KW-0269">Exonuclease</keyword>
<dbReference type="PANTHER" id="PTHR34137:SF1">
    <property type="entry name" value="EXODEOXYRIBONUCLEASE 7 SMALL SUBUNIT"/>
    <property type="match status" value="1"/>
</dbReference>
<evidence type="ECO:0000313" key="9">
    <source>
        <dbReference type="Proteomes" id="UP000253426"/>
    </source>
</evidence>
<feature type="region of interest" description="Disordered" evidence="7">
    <location>
        <begin position="79"/>
        <end position="124"/>
    </location>
</feature>
<dbReference type="RefSeq" id="WP_113959348.1">
    <property type="nucleotide sequence ID" value="NZ_QNRR01000005.1"/>
</dbReference>